<dbReference type="SUPFAM" id="SSF81593">
    <property type="entry name" value="Nucleotidyltransferase substrate binding subunit/domain"/>
    <property type="match status" value="1"/>
</dbReference>
<dbReference type="SMART" id="SM00748">
    <property type="entry name" value="HEPN"/>
    <property type="match status" value="1"/>
</dbReference>
<comment type="caution">
    <text evidence="2">The sequence shown here is derived from an EMBL/GenBank/DDBJ whole genome shotgun (WGS) entry which is preliminary data.</text>
</comment>
<accession>A0A2M6WAJ3</accession>
<dbReference type="AlphaFoldDB" id="A0A2M6WAJ3"/>
<dbReference type="Gene3D" id="1.20.120.330">
    <property type="entry name" value="Nucleotidyltransferases domain 2"/>
    <property type="match status" value="1"/>
</dbReference>
<dbReference type="Pfam" id="PF05168">
    <property type="entry name" value="HEPN"/>
    <property type="match status" value="1"/>
</dbReference>
<dbReference type="InterPro" id="IPR007842">
    <property type="entry name" value="HEPN_dom"/>
</dbReference>
<name>A0A2M6WAJ3_9BACT</name>
<evidence type="ECO:0000259" key="1">
    <source>
        <dbReference type="PROSITE" id="PS50910"/>
    </source>
</evidence>
<gene>
    <name evidence="2" type="ORF">COU23_01765</name>
</gene>
<dbReference type="Proteomes" id="UP000231464">
    <property type="component" value="Unassembled WGS sequence"/>
</dbReference>
<proteinExistence type="predicted"/>
<reference evidence="3" key="1">
    <citation type="submission" date="2017-09" db="EMBL/GenBank/DDBJ databases">
        <title>Depth-based differentiation of microbial function through sediment-hosted aquifers and enrichment of novel symbionts in the deep terrestrial subsurface.</title>
        <authorList>
            <person name="Probst A.J."/>
            <person name="Ladd B."/>
            <person name="Jarett J.K."/>
            <person name="Geller-Mcgrath D.E."/>
            <person name="Sieber C.M.K."/>
            <person name="Emerson J.B."/>
            <person name="Anantharaman K."/>
            <person name="Thomas B.C."/>
            <person name="Malmstrom R."/>
            <person name="Stieglmeier M."/>
            <person name="Klingl A."/>
            <person name="Woyke T."/>
            <person name="Ryan C.M."/>
            <person name="Banfield J.F."/>
        </authorList>
    </citation>
    <scope>NUCLEOTIDE SEQUENCE [LARGE SCALE GENOMIC DNA]</scope>
</reference>
<dbReference type="PROSITE" id="PS50910">
    <property type="entry name" value="HEPN"/>
    <property type="match status" value="1"/>
</dbReference>
<protein>
    <recommendedName>
        <fullName evidence="1">HEPN domain-containing protein</fullName>
    </recommendedName>
</protein>
<evidence type="ECO:0000313" key="3">
    <source>
        <dbReference type="Proteomes" id="UP000231464"/>
    </source>
</evidence>
<sequence length="134" mass="15898">MKLKNKYQAEKWFKLADEDLKYALASFKDFQAYYGQICFIVQQAVEKYLKGFLVLHKNSFPKIHDLVKLLKLCSEIEADFLDYVDEVNYLSQFYLITRYPLTEYPPAGKKEAKKAITFAEEVINFVKKKNYVHF</sequence>
<dbReference type="EMBL" id="PFBP01000029">
    <property type="protein sequence ID" value="PIT89826.1"/>
    <property type="molecule type" value="Genomic_DNA"/>
</dbReference>
<organism evidence="2 3">
    <name type="scientific">Candidatus Kuenenbacteria bacterium CG10_big_fil_rev_8_21_14_0_10_36_11</name>
    <dbReference type="NCBI Taxonomy" id="1974618"/>
    <lineage>
        <taxon>Bacteria</taxon>
        <taxon>Candidatus Kueneniibacteriota</taxon>
    </lineage>
</organism>
<evidence type="ECO:0000313" key="2">
    <source>
        <dbReference type="EMBL" id="PIT89826.1"/>
    </source>
</evidence>
<feature type="domain" description="HEPN" evidence="1">
    <location>
        <begin position="15"/>
        <end position="122"/>
    </location>
</feature>